<evidence type="ECO:0000313" key="2">
    <source>
        <dbReference type="EMBL" id="KAG5514879.1"/>
    </source>
</evidence>
<dbReference type="PANTHER" id="PTHR31676">
    <property type="entry name" value="T31J12.3 PROTEIN-RELATED"/>
    <property type="match status" value="1"/>
</dbReference>
<comment type="caution">
    <text evidence="2">The sequence shown here is derived from an EMBL/GenBank/DDBJ whole genome shotgun (WGS) entry which is preliminary data.</text>
</comment>
<dbReference type="AlphaFoldDB" id="A0AAV6HLE9"/>
<keyword evidence="1" id="KW-0732">Signal</keyword>
<sequence length="245" mass="27527">MLPQFLLLFLAISVSTHLCISSSVYEVLRSNGLPMGLLPNGVNDFRLDGDGKFVAYLDQECNAKYENELHYDRNVSGFLSYGQIANLSGISAQDLFLWFPVKEIRVDVPSSGLIYFDVGVVFKQFSLSMFETPRDCTAVPPPEVLDGGFVAGIAAKSLQISIPAPLNITMVVNWTERTAGGREYGNHRCLYNGNRLRQEHRVRRVFQVISLPKFVLYVDFLVNVNKVMVIVDFCSIPIGRRDIHM</sequence>
<proteinExistence type="predicted"/>
<gene>
    <name evidence="2" type="ORF">RHGRI_036058</name>
</gene>
<protein>
    <submittedName>
        <fullName evidence="2">Uncharacterized protein</fullName>
    </submittedName>
</protein>
<dbReference type="InterPro" id="IPR036758">
    <property type="entry name" value="At5g01610-like"/>
</dbReference>
<feature type="signal peptide" evidence="1">
    <location>
        <begin position="1"/>
        <end position="21"/>
    </location>
</feature>
<reference evidence="2 3" key="1">
    <citation type="submission" date="2020-08" db="EMBL/GenBank/DDBJ databases">
        <title>Plant Genome Project.</title>
        <authorList>
            <person name="Zhang R.-G."/>
        </authorList>
    </citation>
    <scope>NUCLEOTIDE SEQUENCE [LARGE SCALE GENOMIC DNA]</scope>
    <source>
        <strain evidence="2">WSP0</strain>
        <tissue evidence="2">Leaf</tissue>
    </source>
</reference>
<evidence type="ECO:0000256" key="1">
    <source>
        <dbReference type="SAM" id="SignalP"/>
    </source>
</evidence>
<feature type="chain" id="PRO_5043450861" evidence="1">
    <location>
        <begin position="22"/>
        <end position="245"/>
    </location>
</feature>
<dbReference type="EMBL" id="JACTNZ010000013">
    <property type="protein sequence ID" value="KAG5514879.1"/>
    <property type="molecule type" value="Genomic_DNA"/>
</dbReference>
<dbReference type="Gene3D" id="2.30.240.10">
    <property type="entry name" value="At5g01610-like"/>
    <property type="match status" value="1"/>
</dbReference>
<dbReference type="PANTHER" id="PTHR31676:SF110">
    <property type="entry name" value="TRANSMEMBRANE PROTEIN"/>
    <property type="match status" value="1"/>
</dbReference>
<name>A0AAV6HLE9_9ERIC</name>
<evidence type="ECO:0000313" key="3">
    <source>
        <dbReference type="Proteomes" id="UP000823749"/>
    </source>
</evidence>
<dbReference type="Pfam" id="PF04398">
    <property type="entry name" value="DUF538"/>
    <property type="match status" value="1"/>
</dbReference>
<keyword evidence="3" id="KW-1185">Reference proteome</keyword>
<dbReference type="InterPro" id="IPR007493">
    <property type="entry name" value="DUF538"/>
</dbReference>
<dbReference type="SUPFAM" id="SSF141562">
    <property type="entry name" value="At5g01610-like"/>
    <property type="match status" value="1"/>
</dbReference>
<dbReference type="FunFam" id="2.30.240.10:FF:000002">
    <property type="entry name" value="Uncharacterized protein At3g07460"/>
    <property type="match status" value="1"/>
</dbReference>
<accession>A0AAV6HLE9</accession>
<organism evidence="2 3">
    <name type="scientific">Rhododendron griersonianum</name>
    <dbReference type="NCBI Taxonomy" id="479676"/>
    <lineage>
        <taxon>Eukaryota</taxon>
        <taxon>Viridiplantae</taxon>
        <taxon>Streptophyta</taxon>
        <taxon>Embryophyta</taxon>
        <taxon>Tracheophyta</taxon>
        <taxon>Spermatophyta</taxon>
        <taxon>Magnoliopsida</taxon>
        <taxon>eudicotyledons</taxon>
        <taxon>Gunneridae</taxon>
        <taxon>Pentapetalae</taxon>
        <taxon>asterids</taxon>
        <taxon>Ericales</taxon>
        <taxon>Ericaceae</taxon>
        <taxon>Ericoideae</taxon>
        <taxon>Rhodoreae</taxon>
        <taxon>Rhododendron</taxon>
    </lineage>
</organism>
<dbReference type="Proteomes" id="UP000823749">
    <property type="component" value="Chromosome 13"/>
</dbReference>